<evidence type="ECO:0000256" key="3">
    <source>
        <dbReference type="ARBA" id="ARBA00034247"/>
    </source>
</evidence>
<dbReference type="GO" id="GO:0043709">
    <property type="term" value="P:cell adhesion involved in single-species biofilm formation"/>
    <property type="evidence" value="ECO:0007669"/>
    <property type="project" value="TreeGrafter"/>
</dbReference>
<comment type="cofactor">
    <cofactor evidence="1">
        <name>Mg(2+)</name>
        <dbReference type="ChEBI" id="CHEBI:18420"/>
    </cofactor>
</comment>
<protein>
    <recommendedName>
        <fullName evidence="2">diguanylate cyclase</fullName>
        <ecNumber evidence="2">2.7.7.65</ecNumber>
    </recommendedName>
</protein>
<dbReference type="CDD" id="cd01949">
    <property type="entry name" value="GGDEF"/>
    <property type="match status" value="1"/>
</dbReference>
<evidence type="ECO:0000256" key="2">
    <source>
        <dbReference type="ARBA" id="ARBA00012528"/>
    </source>
</evidence>
<dbReference type="InterPro" id="IPR035965">
    <property type="entry name" value="PAS-like_dom_sf"/>
</dbReference>
<reference evidence="5" key="1">
    <citation type="journal article" date="2014" name="Int. J. Syst. Evol. Microbiol.">
        <title>Complete genome sequence of Corynebacterium casei LMG S-19264T (=DSM 44701T), isolated from a smear-ripened cheese.</title>
        <authorList>
            <consortium name="US DOE Joint Genome Institute (JGI-PGF)"/>
            <person name="Walter F."/>
            <person name="Albersmeier A."/>
            <person name="Kalinowski J."/>
            <person name="Ruckert C."/>
        </authorList>
    </citation>
    <scope>NUCLEOTIDE SEQUENCE</scope>
    <source>
        <strain evidence="5">NBRC 110071</strain>
    </source>
</reference>
<evidence type="ECO:0000313" key="6">
    <source>
        <dbReference type="Proteomes" id="UP001161389"/>
    </source>
</evidence>
<dbReference type="EC" id="2.7.7.65" evidence="2"/>
<dbReference type="Proteomes" id="UP001161389">
    <property type="component" value="Unassembled WGS sequence"/>
</dbReference>
<dbReference type="SUPFAM" id="SSF55073">
    <property type="entry name" value="Nucleotide cyclase"/>
    <property type="match status" value="1"/>
</dbReference>
<dbReference type="GO" id="GO:0005886">
    <property type="term" value="C:plasma membrane"/>
    <property type="evidence" value="ECO:0007669"/>
    <property type="project" value="TreeGrafter"/>
</dbReference>
<dbReference type="SMART" id="SM00267">
    <property type="entry name" value="GGDEF"/>
    <property type="match status" value="1"/>
</dbReference>
<comment type="catalytic activity">
    <reaction evidence="3">
        <text>2 GTP = 3',3'-c-di-GMP + 2 diphosphate</text>
        <dbReference type="Rhea" id="RHEA:24898"/>
        <dbReference type="ChEBI" id="CHEBI:33019"/>
        <dbReference type="ChEBI" id="CHEBI:37565"/>
        <dbReference type="ChEBI" id="CHEBI:58805"/>
        <dbReference type="EC" id="2.7.7.65"/>
    </reaction>
</comment>
<accession>A0AA37S9A5</accession>
<organism evidence="5 6">
    <name type="scientific">Litoribrevibacter albus</name>
    <dbReference type="NCBI Taxonomy" id="1473156"/>
    <lineage>
        <taxon>Bacteria</taxon>
        <taxon>Pseudomonadati</taxon>
        <taxon>Pseudomonadota</taxon>
        <taxon>Gammaproteobacteria</taxon>
        <taxon>Oceanospirillales</taxon>
        <taxon>Oceanospirillaceae</taxon>
        <taxon>Litoribrevibacter</taxon>
    </lineage>
</organism>
<name>A0AA37S9A5_9GAMM</name>
<dbReference type="SUPFAM" id="SSF55785">
    <property type="entry name" value="PYP-like sensor domain (PAS domain)"/>
    <property type="match status" value="1"/>
</dbReference>
<feature type="domain" description="GGDEF" evidence="4">
    <location>
        <begin position="187"/>
        <end position="320"/>
    </location>
</feature>
<sequence length="327" mass="37725">MPSETKLDLSEFHWMMDMLQTIDVGLVVLNNNYQVQIWNSFMENHSGLDPDAVKEKVLFDLFPEVPRDWFSHKIDSVFQLHSRAFTTWEQRPYVFKFKNYRTITGTADFMYQNISIIPLMSLNGTVDHVCILVYDVTDAATSKAQLEQANKKLEILSQTDRLTQLYNRGHWEDCLAKEYQRCQRSHLTSSLIMFDIDHFKKVNDTYGHQAGDEVIRVTSQALRDNLRQTDVAGRYGGEEFGVILVDTNAQDAYAFAERLREAIEAITVKYDGLEINYTISIGISEIASDLNDYKTWLERADIALYHCKRNGRNCSTVYQIGMDGEGH</sequence>
<dbReference type="AlphaFoldDB" id="A0AA37S9A5"/>
<dbReference type="EMBL" id="BSNM01000006">
    <property type="protein sequence ID" value="GLQ30513.1"/>
    <property type="molecule type" value="Genomic_DNA"/>
</dbReference>
<comment type="caution">
    <text evidence="5">The sequence shown here is derived from an EMBL/GenBank/DDBJ whole genome shotgun (WGS) entry which is preliminary data.</text>
</comment>
<dbReference type="Gene3D" id="3.30.70.270">
    <property type="match status" value="1"/>
</dbReference>
<dbReference type="FunFam" id="3.30.70.270:FF:000001">
    <property type="entry name" value="Diguanylate cyclase domain protein"/>
    <property type="match status" value="1"/>
</dbReference>
<dbReference type="PROSITE" id="PS50887">
    <property type="entry name" value="GGDEF"/>
    <property type="match status" value="1"/>
</dbReference>
<proteinExistence type="predicted"/>
<reference evidence="5" key="2">
    <citation type="submission" date="2023-01" db="EMBL/GenBank/DDBJ databases">
        <title>Draft genome sequence of Litoribrevibacter albus strain NBRC 110071.</title>
        <authorList>
            <person name="Sun Q."/>
            <person name="Mori K."/>
        </authorList>
    </citation>
    <scope>NUCLEOTIDE SEQUENCE</scope>
    <source>
        <strain evidence="5">NBRC 110071</strain>
    </source>
</reference>
<dbReference type="InterPro" id="IPR000160">
    <property type="entry name" value="GGDEF_dom"/>
</dbReference>
<dbReference type="GO" id="GO:0052621">
    <property type="term" value="F:diguanylate cyclase activity"/>
    <property type="evidence" value="ECO:0007669"/>
    <property type="project" value="UniProtKB-EC"/>
</dbReference>
<dbReference type="Pfam" id="PF00990">
    <property type="entry name" value="GGDEF"/>
    <property type="match status" value="1"/>
</dbReference>
<dbReference type="SMART" id="SM00091">
    <property type="entry name" value="PAS"/>
    <property type="match status" value="1"/>
</dbReference>
<dbReference type="InterPro" id="IPR050469">
    <property type="entry name" value="Diguanylate_Cyclase"/>
</dbReference>
<gene>
    <name evidence="5" type="ORF">GCM10007876_09910</name>
</gene>
<dbReference type="PANTHER" id="PTHR45138:SF9">
    <property type="entry name" value="DIGUANYLATE CYCLASE DGCM-RELATED"/>
    <property type="match status" value="1"/>
</dbReference>
<evidence type="ECO:0000259" key="4">
    <source>
        <dbReference type="PROSITE" id="PS50887"/>
    </source>
</evidence>
<dbReference type="GO" id="GO:1902201">
    <property type="term" value="P:negative regulation of bacterial-type flagellum-dependent cell motility"/>
    <property type="evidence" value="ECO:0007669"/>
    <property type="project" value="TreeGrafter"/>
</dbReference>
<keyword evidence="6" id="KW-1185">Reference proteome</keyword>
<evidence type="ECO:0000313" key="5">
    <source>
        <dbReference type="EMBL" id="GLQ30513.1"/>
    </source>
</evidence>
<dbReference type="PANTHER" id="PTHR45138">
    <property type="entry name" value="REGULATORY COMPONENTS OF SENSORY TRANSDUCTION SYSTEM"/>
    <property type="match status" value="1"/>
</dbReference>
<evidence type="ECO:0000256" key="1">
    <source>
        <dbReference type="ARBA" id="ARBA00001946"/>
    </source>
</evidence>
<dbReference type="InterPro" id="IPR029787">
    <property type="entry name" value="Nucleotide_cyclase"/>
</dbReference>
<dbReference type="Gene3D" id="3.30.450.20">
    <property type="entry name" value="PAS domain"/>
    <property type="match status" value="1"/>
</dbReference>
<dbReference type="NCBIfam" id="TIGR00254">
    <property type="entry name" value="GGDEF"/>
    <property type="match status" value="1"/>
</dbReference>
<dbReference type="RefSeq" id="WP_284379515.1">
    <property type="nucleotide sequence ID" value="NZ_BSNM01000006.1"/>
</dbReference>
<dbReference type="InterPro" id="IPR000014">
    <property type="entry name" value="PAS"/>
</dbReference>
<dbReference type="InterPro" id="IPR043128">
    <property type="entry name" value="Rev_trsase/Diguanyl_cyclase"/>
</dbReference>